<comment type="caution">
    <text evidence="2">The sequence shown here is derived from an EMBL/GenBank/DDBJ whole genome shotgun (WGS) entry which is preliminary data.</text>
</comment>
<keyword evidence="3" id="KW-1185">Reference proteome</keyword>
<dbReference type="AlphaFoldDB" id="A0A9P5TTZ1"/>
<name>A0A9P5TTZ1_GYMJU</name>
<organism evidence="2 3">
    <name type="scientific">Gymnopilus junonius</name>
    <name type="common">Spectacular rustgill mushroom</name>
    <name type="synonym">Gymnopilus spectabilis subsp. junonius</name>
    <dbReference type="NCBI Taxonomy" id="109634"/>
    <lineage>
        <taxon>Eukaryota</taxon>
        <taxon>Fungi</taxon>
        <taxon>Dikarya</taxon>
        <taxon>Basidiomycota</taxon>
        <taxon>Agaricomycotina</taxon>
        <taxon>Agaricomycetes</taxon>
        <taxon>Agaricomycetidae</taxon>
        <taxon>Agaricales</taxon>
        <taxon>Agaricineae</taxon>
        <taxon>Hymenogastraceae</taxon>
        <taxon>Gymnopilus</taxon>
    </lineage>
</organism>
<dbReference type="PANTHER" id="PTHR36223">
    <property type="entry name" value="BETA-LACTAMASE-TYPE TRANSPEPTIDASE FOLD DOMAIN CONTAINING PROTEIN"/>
    <property type="match status" value="1"/>
</dbReference>
<evidence type="ECO:0000313" key="2">
    <source>
        <dbReference type="EMBL" id="KAF8910532.1"/>
    </source>
</evidence>
<accession>A0A9P5TTZ1</accession>
<reference evidence="2" key="1">
    <citation type="submission" date="2020-11" db="EMBL/GenBank/DDBJ databases">
        <authorList>
            <consortium name="DOE Joint Genome Institute"/>
            <person name="Ahrendt S."/>
            <person name="Riley R."/>
            <person name="Andreopoulos W."/>
            <person name="LaButti K."/>
            <person name="Pangilinan J."/>
            <person name="Ruiz-duenas F.J."/>
            <person name="Barrasa J.M."/>
            <person name="Sanchez-Garcia M."/>
            <person name="Camarero S."/>
            <person name="Miyauchi S."/>
            <person name="Serrano A."/>
            <person name="Linde D."/>
            <person name="Babiker R."/>
            <person name="Drula E."/>
            <person name="Ayuso-Fernandez I."/>
            <person name="Pacheco R."/>
            <person name="Padilla G."/>
            <person name="Ferreira P."/>
            <person name="Barriuso J."/>
            <person name="Kellner H."/>
            <person name="Castanera R."/>
            <person name="Alfaro M."/>
            <person name="Ramirez L."/>
            <person name="Pisabarro A.G."/>
            <person name="Kuo A."/>
            <person name="Tritt A."/>
            <person name="Lipzen A."/>
            <person name="He G."/>
            <person name="Yan M."/>
            <person name="Ng V."/>
            <person name="Cullen D."/>
            <person name="Martin F."/>
            <person name="Rosso M.-N."/>
            <person name="Henrissat B."/>
            <person name="Hibbett D."/>
            <person name="Martinez A.T."/>
            <person name="Grigoriev I.V."/>
        </authorList>
    </citation>
    <scope>NUCLEOTIDE SEQUENCE</scope>
    <source>
        <strain evidence="2">AH 44721</strain>
    </source>
</reference>
<dbReference type="EMBL" id="JADNYJ010000006">
    <property type="protein sequence ID" value="KAF8910532.1"/>
    <property type="molecule type" value="Genomic_DNA"/>
</dbReference>
<dbReference type="Proteomes" id="UP000724874">
    <property type="component" value="Unassembled WGS sequence"/>
</dbReference>
<proteinExistence type="predicted"/>
<dbReference type="Pfam" id="PF25534">
    <property type="entry name" value="DUF7918"/>
    <property type="match status" value="1"/>
</dbReference>
<sequence>MTKTLLSFREHDIWVTVDGKQVEHYNVSVNEKSNQIQCWIPSEDDKPFAVKVKKTTSTFHTGLKFFVDGRFSGSYPRLKSTCNKVGSMSYFRVSEREVRDFKFGHLETTDDDTYLNGPNSLDNIGEIKIVCDIIDLTPTVDLTRKITKSSSSEFTKVHERSGKALNHRVGFAEKRRKETKATYEYTHGSELATFTFKYRPLNILQAMGIAPRPAESYQQEISCSTSLTPMSTQQENLSTEPEIEGVTWYRQTPASTSYAAGKHKGDRNQKSIVIKQESIKQEFDIKQEFGVKQEFDIKQELDLTQGFNEFDIKQEYDIEVKREEVGMVAGEKRSGEAAMVSNSKRSTKKVKREQTQNRFIFSEIIDLT</sequence>
<dbReference type="InterPro" id="IPR057678">
    <property type="entry name" value="DUF7918"/>
</dbReference>
<feature type="domain" description="DUF7918" evidence="1">
    <location>
        <begin position="13"/>
        <end position="212"/>
    </location>
</feature>
<dbReference type="PANTHER" id="PTHR36223:SF1">
    <property type="entry name" value="TRANSCRIPTION ELONGATION FACTOR EAF N-TERMINAL DOMAIN-CONTAINING PROTEIN"/>
    <property type="match status" value="1"/>
</dbReference>
<protein>
    <recommendedName>
        <fullName evidence="1">DUF7918 domain-containing protein</fullName>
    </recommendedName>
</protein>
<gene>
    <name evidence="2" type="ORF">CPB84DRAFT_1763900</name>
</gene>
<evidence type="ECO:0000313" key="3">
    <source>
        <dbReference type="Proteomes" id="UP000724874"/>
    </source>
</evidence>
<evidence type="ECO:0000259" key="1">
    <source>
        <dbReference type="Pfam" id="PF25534"/>
    </source>
</evidence>
<dbReference type="OrthoDB" id="3364132at2759"/>